<name>A0A6M8SQG7_9NEIS</name>
<dbReference type="Gene3D" id="2.30.42.10">
    <property type="match status" value="1"/>
</dbReference>
<evidence type="ECO:0000256" key="3">
    <source>
        <dbReference type="ARBA" id="ARBA00022801"/>
    </source>
</evidence>
<evidence type="ECO:0000256" key="2">
    <source>
        <dbReference type="ARBA" id="ARBA00022670"/>
    </source>
</evidence>
<dbReference type="InterPro" id="IPR051201">
    <property type="entry name" value="Chloro_Bact_Ser_Proteases"/>
</dbReference>
<dbReference type="SUPFAM" id="SSF50156">
    <property type="entry name" value="PDZ domain-like"/>
    <property type="match status" value="1"/>
</dbReference>
<comment type="similarity">
    <text evidence="1">Belongs to the peptidase S1C family.</text>
</comment>
<dbReference type="Pfam" id="PF13365">
    <property type="entry name" value="Trypsin_2"/>
    <property type="match status" value="1"/>
</dbReference>
<dbReference type="Gene3D" id="2.40.10.120">
    <property type="match status" value="1"/>
</dbReference>
<proteinExistence type="inferred from homology"/>
<gene>
    <name evidence="6" type="ORF">HQN60_01660</name>
</gene>
<keyword evidence="3" id="KW-0378">Hydrolase</keyword>
<dbReference type="PRINTS" id="PR00834">
    <property type="entry name" value="PROTEASES2C"/>
</dbReference>
<evidence type="ECO:0000313" key="6">
    <source>
        <dbReference type="EMBL" id="QKJ65546.1"/>
    </source>
</evidence>
<evidence type="ECO:0000259" key="5">
    <source>
        <dbReference type="PROSITE" id="PS50106"/>
    </source>
</evidence>
<protein>
    <submittedName>
        <fullName evidence="6">Trypsin-like peptidase domain-containing protein</fullName>
    </submittedName>
</protein>
<dbReference type="PANTHER" id="PTHR43343">
    <property type="entry name" value="PEPTIDASE S12"/>
    <property type="match status" value="1"/>
</dbReference>
<dbReference type="InterPro" id="IPR036034">
    <property type="entry name" value="PDZ_sf"/>
</dbReference>
<sequence>MKKLWLIFAQTTTIGLAIWFLFSVLSPPPAPPAVVTVKEVPAQAPVSSELSYRGAAKRAKAAVVNIYTSKEVKSGRRALFNDPVLKRFFGERDGEDGTKASSLGSGVLVSPQGYIVTNNHVVESAAEIEVALADGRTASAKLIGSDPETDLAVIKIDLDQLSAIDFANVDQAEIGDVVLAIGNPFGVGQTVTMGIISALGRSELGINTFENFIQTDAAINPGNSGGALVDVHGNLLGINTAIFSKTGGSLGIGFAIPANIVKQVMDAIIKDGSVTRGWLGIEVQDVTPDLAASLKLDSSKGALIAGVVRNGPAAAAGIRPGDVLLNIDGKEVTNSAQMLNLIAALPPEQATPITVIRQGEPLTLNAEIGMRPKFSRR</sequence>
<evidence type="ECO:0000256" key="1">
    <source>
        <dbReference type="ARBA" id="ARBA00010541"/>
    </source>
</evidence>
<keyword evidence="4" id="KW-0720">Serine protease</keyword>
<dbReference type="GO" id="GO:0006508">
    <property type="term" value="P:proteolysis"/>
    <property type="evidence" value="ECO:0007669"/>
    <property type="project" value="UniProtKB-KW"/>
</dbReference>
<dbReference type="SUPFAM" id="SSF50494">
    <property type="entry name" value="Trypsin-like serine proteases"/>
    <property type="match status" value="1"/>
</dbReference>
<dbReference type="InterPro" id="IPR001478">
    <property type="entry name" value="PDZ"/>
</dbReference>
<dbReference type="InterPro" id="IPR001940">
    <property type="entry name" value="Peptidase_S1C"/>
</dbReference>
<dbReference type="KEGG" id="dee:HQN60_01660"/>
<dbReference type="EMBL" id="CP054143">
    <property type="protein sequence ID" value="QKJ65546.1"/>
    <property type="molecule type" value="Genomic_DNA"/>
</dbReference>
<dbReference type="InterPro" id="IPR009003">
    <property type="entry name" value="Peptidase_S1_PA"/>
</dbReference>
<dbReference type="FunFam" id="2.40.10.10:FF:000001">
    <property type="entry name" value="Periplasmic serine protease DegS"/>
    <property type="match status" value="1"/>
</dbReference>
<organism evidence="6 7">
    <name type="scientific">Deefgea piscis</name>
    <dbReference type="NCBI Taxonomy" id="2739061"/>
    <lineage>
        <taxon>Bacteria</taxon>
        <taxon>Pseudomonadati</taxon>
        <taxon>Pseudomonadota</taxon>
        <taxon>Betaproteobacteria</taxon>
        <taxon>Neisseriales</taxon>
        <taxon>Chitinibacteraceae</taxon>
        <taxon>Deefgea</taxon>
    </lineage>
</organism>
<evidence type="ECO:0000256" key="4">
    <source>
        <dbReference type="ARBA" id="ARBA00022825"/>
    </source>
</evidence>
<keyword evidence="2" id="KW-0645">Protease</keyword>
<accession>A0A6M8SQG7</accession>
<dbReference type="PANTHER" id="PTHR43343:SF3">
    <property type="entry name" value="PROTEASE DO-LIKE 8, CHLOROPLASTIC"/>
    <property type="match status" value="1"/>
</dbReference>
<dbReference type="RefSeq" id="WP_173532056.1">
    <property type="nucleotide sequence ID" value="NZ_CP054143.1"/>
</dbReference>
<dbReference type="Pfam" id="PF13180">
    <property type="entry name" value="PDZ_2"/>
    <property type="match status" value="1"/>
</dbReference>
<dbReference type="Proteomes" id="UP000504844">
    <property type="component" value="Chromosome"/>
</dbReference>
<dbReference type="PROSITE" id="PS50106">
    <property type="entry name" value="PDZ"/>
    <property type="match status" value="1"/>
</dbReference>
<keyword evidence="7" id="KW-1185">Reference proteome</keyword>
<dbReference type="CDD" id="cd10839">
    <property type="entry name" value="cpPDZ1_DegP-like"/>
    <property type="match status" value="1"/>
</dbReference>
<dbReference type="SMART" id="SM00228">
    <property type="entry name" value="PDZ"/>
    <property type="match status" value="1"/>
</dbReference>
<evidence type="ECO:0000313" key="7">
    <source>
        <dbReference type="Proteomes" id="UP000504844"/>
    </source>
</evidence>
<reference evidence="6 7" key="1">
    <citation type="submission" date="2020-05" db="EMBL/GenBank/DDBJ databases">
        <title>Complete genome sequence of Deefgea sp. D17.</title>
        <authorList>
            <person name="Bae J.-W."/>
            <person name="Han J.E."/>
        </authorList>
    </citation>
    <scope>NUCLEOTIDE SEQUENCE [LARGE SCALE GENOMIC DNA]</scope>
    <source>
        <strain evidence="6 7">D17</strain>
    </source>
</reference>
<dbReference type="AlphaFoldDB" id="A0A6M8SQG7"/>
<dbReference type="GO" id="GO:0004252">
    <property type="term" value="F:serine-type endopeptidase activity"/>
    <property type="evidence" value="ECO:0007669"/>
    <property type="project" value="InterPro"/>
</dbReference>
<feature type="domain" description="PDZ" evidence="5">
    <location>
        <begin position="268"/>
        <end position="334"/>
    </location>
</feature>